<comment type="subcellular location">
    <subcellularLocation>
        <location evidence="1">Cell membrane</location>
        <topology evidence="1">Multi-pass membrane protein</topology>
    </subcellularLocation>
    <subcellularLocation>
        <location evidence="9">Membrane</location>
        <topology evidence="9">Multi-pass membrane protein</topology>
    </subcellularLocation>
</comment>
<dbReference type="Pfam" id="PF20501">
    <property type="entry name" value="MbhE"/>
    <property type="match status" value="1"/>
</dbReference>
<feature type="transmembrane region" description="Helical" evidence="10">
    <location>
        <begin position="320"/>
        <end position="343"/>
    </location>
</feature>
<dbReference type="InterPro" id="IPR001750">
    <property type="entry name" value="ND/Mrp_TM"/>
</dbReference>
<evidence type="ECO:0000259" key="15">
    <source>
        <dbReference type="Pfam" id="PF20501"/>
    </source>
</evidence>
<feature type="transmembrane region" description="Helical" evidence="10">
    <location>
        <begin position="592"/>
        <end position="610"/>
    </location>
</feature>
<feature type="transmembrane region" description="Helical" evidence="10">
    <location>
        <begin position="672"/>
        <end position="696"/>
    </location>
</feature>
<feature type="domain" description="NADH-Ubiquinone oxidoreductase (complex I) chain 5 N-terminal" evidence="12">
    <location>
        <begin position="63"/>
        <end position="101"/>
    </location>
</feature>
<dbReference type="InterPro" id="IPR050616">
    <property type="entry name" value="CPA3_Na-H_Antiporter_A"/>
</dbReference>
<dbReference type="PANTHER" id="PTHR43373:SF1">
    <property type="entry name" value="NA(+)_H(+) ANTIPORTER SUBUNIT A"/>
    <property type="match status" value="1"/>
</dbReference>
<evidence type="ECO:0000259" key="11">
    <source>
        <dbReference type="Pfam" id="PF00361"/>
    </source>
</evidence>
<gene>
    <name evidence="16" type="ORF">GA0070215_105183</name>
</gene>
<feature type="transmembrane region" description="Helical" evidence="10">
    <location>
        <begin position="561"/>
        <end position="580"/>
    </location>
</feature>
<protein>
    <submittedName>
        <fullName evidence="16">Multisubunit sodium/proton antiporter, MrpA subunit /multisubunit sodium/proton antiporter, MrpB subunit</fullName>
    </submittedName>
</protein>
<name>A0A1C4WRF7_9ACTN</name>
<feature type="transmembrane region" description="Helical" evidence="10">
    <location>
        <begin position="772"/>
        <end position="793"/>
    </location>
</feature>
<feature type="transmembrane region" description="Helical" evidence="10">
    <location>
        <begin position="799"/>
        <end position="819"/>
    </location>
</feature>
<dbReference type="RefSeq" id="WP_091044078.1">
    <property type="nucleotide sequence ID" value="NZ_FMCV01000005.1"/>
</dbReference>
<feature type="domain" description="Na+/H+ antiporter MnhB subunit-related protein" evidence="13">
    <location>
        <begin position="776"/>
        <end position="890"/>
    </location>
</feature>
<dbReference type="InterPro" id="IPR025383">
    <property type="entry name" value="MrpA_C/MbhD"/>
</dbReference>
<evidence type="ECO:0000256" key="10">
    <source>
        <dbReference type="SAM" id="Phobius"/>
    </source>
</evidence>
<evidence type="ECO:0000256" key="7">
    <source>
        <dbReference type="ARBA" id="ARBA00023065"/>
    </source>
</evidence>
<feature type="transmembrane region" description="Helical" evidence="10">
    <location>
        <begin position="739"/>
        <end position="760"/>
    </location>
</feature>
<feature type="transmembrane region" description="Helical" evidence="10">
    <location>
        <begin position="115"/>
        <end position="147"/>
    </location>
</feature>
<organism evidence="16 17">
    <name type="scientific">Micromonospora marina</name>
    <dbReference type="NCBI Taxonomy" id="307120"/>
    <lineage>
        <taxon>Bacteria</taxon>
        <taxon>Bacillati</taxon>
        <taxon>Actinomycetota</taxon>
        <taxon>Actinomycetes</taxon>
        <taxon>Micromonosporales</taxon>
        <taxon>Micromonosporaceae</taxon>
        <taxon>Micromonospora</taxon>
    </lineage>
</organism>
<evidence type="ECO:0000256" key="9">
    <source>
        <dbReference type="RuleBase" id="RU000320"/>
    </source>
</evidence>
<feature type="transmembrane region" description="Helical" evidence="10">
    <location>
        <begin position="641"/>
        <end position="660"/>
    </location>
</feature>
<feature type="transmembrane region" description="Helical" evidence="10">
    <location>
        <begin position="159"/>
        <end position="179"/>
    </location>
</feature>
<evidence type="ECO:0000256" key="3">
    <source>
        <dbReference type="ARBA" id="ARBA00022449"/>
    </source>
</evidence>
<feature type="transmembrane region" description="Helical" evidence="10">
    <location>
        <begin position="445"/>
        <end position="469"/>
    </location>
</feature>
<evidence type="ECO:0000313" key="17">
    <source>
        <dbReference type="Proteomes" id="UP000198551"/>
    </source>
</evidence>
<evidence type="ECO:0000256" key="4">
    <source>
        <dbReference type="ARBA" id="ARBA00022475"/>
    </source>
</evidence>
<feature type="transmembrane region" description="Helical" evidence="10">
    <location>
        <begin position="265"/>
        <end position="287"/>
    </location>
</feature>
<feature type="domain" description="MrpA C-terminal/MbhD" evidence="14">
    <location>
        <begin position="600"/>
        <end position="665"/>
    </location>
</feature>
<dbReference type="InterPro" id="IPR001516">
    <property type="entry name" value="Proton_antipo_N"/>
</dbReference>
<accession>A0A1C4WRF7</accession>
<evidence type="ECO:0000259" key="14">
    <source>
        <dbReference type="Pfam" id="PF13244"/>
    </source>
</evidence>
<dbReference type="PANTHER" id="PTHR43373">
    <property type="entry name" value="NA(+)/H(+) ANTIPORTER SUBUNIT"/>
    <property type="match status" value="1"/>
</dbReference>
<keyword evidence="7" id="KW-0406">Ion transport</keyword>
<dbReference type="Proteomes" id="UP000198551">
    <property type="component" value="Unassembled WGS sequence"/>
</dbReference>
<reference evidence="17" key="1">
    <citation type="submission" date="2016-06" db="EMBL/GenBank/DDBJ databases">
        <authorList>
            <person name="Varghese N."/>
        </authorList>
    </citation>
    <scope>NUCLEOTIDE SEQUENCE [LARGE SCALE GENOMIC DNA]</scope>
    <source>
        <strain evidence="17">DSM 45555</strain>
    </source>
</reference>
<evidence type="ECO:0000256" key="5">
    <source>
        <dbReference type="ARBA" id="ARBA00022692"/>
    </source>
</evidence>
<dbReference type="AlphaFoldDB" id="A0A1C4WRF7"/>
<keyword evidence="8 10" id="KW-0472">Membrane</keyword>
<dbReference type="EMBL" id="FMCV01000005">
    <property type="protein sequence ID" value="SCE98481.1"/>
    <property type="molecule type" value="Genomic_DNA"/>
</dbReference>
<keyword evidence="2" id="KW-0813">Transport</keyword>
<proteinExistence type="predicted"/>
<sequence length="911" mass="94910">MILLLALAWQVGLAAAVPALIRPLGRDVGYLLAVGYLAGAALLLSHLPTILRDEAVEVSWRWLPAMDISVAFRMDALALIFALLVLAVGALIMMYTPRYLSASGRHATLYVTLTLFAAAMLGLVLANDLLVLFVFWELTSILSFVLIGRNQPSATRPAAHALLVTSGGGLALLAGFVVLMVSLGTSDLTRILAEPDRVASGPAAAAGALILVGVFTKSAQMPFHFWLPGAMIAITPVSAYLHAATMVKAGIYLAMRFSALFGGYWPWRVTLVGVGLVTAVLGAFLALRQYDLKAMLAYSTVSQLGLLIGVIGVGTPESDAAAILYTAAHALFKATLFMLVGIIDHEAGSRDLRELSGLRRKMPVTTMITALAAMSLAGLPPTIGFVGKEAIFEAFGKAPGISWPAWTAVGLAVLASVLTFAYAARLVHGLFAGPSRQRALYEPSWSFLAPAVVAAVAATAAGPLVGLISPLVVRAANNARPQGEPADLAFWHGVTVALLLSVLTFVLGTVIFALRRRVDRRLLRTPTPRPFGWQFDRGYQWLLRVGEWVAAPARSSRVGPFLAVPLLVVIALGAAGLALAGPLPASTGDLTQFGDVVVLALLVLVTAGLVGARSVLAAISLTGVVGLILSAWFVTLGAPDVAVTLLLVEVLTTIVMMLALRRRPRELHRPRLRGSAGAAALAVGVGVVAAAATAALTGRRETSPPGRYYLERAEEITGGHNVVNVILIDFRALDTLGEAVVLTVVALGLAALLRLGPPALRAGSAPPHPDLVFCFAYRVLTPVMLVVSAYLFARGHEEVGGGFIGALVAGTAVGLGHIAHAGSASPPLGWLRARPLLVSGLLLSLVVGLAPMASGRPILSPGTLPLPGPLSLSSATLFDLGVYLMVLALAVSAVRRLGASMVDSRAAGAEP</sequence>
<dbReference type="InterPro" id="IPR007182">
    <property type="entry name" value="MnhB"/>
</dbReference>
<feature type="transmembrane region" description="Helical" evidence="10">
    <location>
        <begin position="489"/>
        <end position="514"/>
    </location>
</feature>
<evidence type="ECO:0000313" key="16">
    <source>
        <dbReference type="EMBL" id="SCE98481.1"/>
    </source>
</evidence>
<dbReference type="Pfam" id="PF04039">
    <property type="entry name" value="MnhB"/>
    <property type="match status" value="1"/>
</dbReference>
<keyword evidence="4" id="KW-1003">Cell membrane</keyword>
<feature type="transmembrane region" description="Helical" evidence="10">
    <location>
        <begin position="870"/>
        <end position="891"/>
    </location>
</feature>
<evidence type="ECO:0000259" key="12">
    <source>
        <dbReference type="Pfam" id="PF00662"/>
    </source>
</evidence>
<feature type="domain" description="MrpA C-terminal/MbhE" evidence="15">
    <location>
        <begin position="680"/>
        <end position="759"/>
    </location>
</feature>
<feature type="transmembrane region" description="Helical" evidence="10">
    <location>
        <begin position="831"/>
        <end position="850"/>
    </location>
</feature>
<evidence type="ECO:0000259" key="13">
    <source>
        <dbReference type="Pfam" id="PF04039"/>
    </source>
</evidence>
<feature type="transmembrane region" description="Helical" evidence="10">
    <location>
        <begin position="223"/>
        <end position="245"/>
    </location>
</feature>
<dbReference type="InterPro" id="IPR046806">
    <property type="entry name" value="MrpA_C/MbhE"/>
</dbReference>
<dbReference type="GO" id="GO:0005886">
    <property type="term" value="C:plasma membrane"/>
    <property type="evidence" value="ECO:0007669"/>
    <property type="project" value="UniProtKB-SubCell"/>
</dbReference>
<feature type="transmembrane region" description="Helical" evidence="10">
    <location>
        <begin position="294"/>
        <end position="314"/>
    </location>
</feature>
<dbReference type="GO" id="GO:0015297">
    <property type="term" value="F:antiporter activity"/>
    <property type="evidence" value="ECO:0007669"/>
    <property type="project" value="UniProtKB-KW"/>
</dbReference>
<feature type="transmembrane region" description="Helical" evidence="10">
    <location>
        <begin position="615"/>
        <end position="635"/>
    </location>
</feature>
<feature type="transmembrane region" description="Helical" evidence="10">
    <location>
        <begin position="72"/>
        <end position="95"/>
    </location>
</feature>
<feature type="transmembrane region" description="Helical" evidence="10">
    <location>
        <begin position="30"/>
        <end position="51"/>
    </location>
</feature>
<evidence type="ECO:0000256" key="6">
    <source>
        <dbReference type="ARBA" id="ARBA00022989"/>
    </source>
</evidence>
<evidence type="ECO:0000256" key="1">
    <source>
        <dbReference type="ARBA" id="ARBA00004651"/>
    </source>
</evidence>
<keyword evidence="5 9" id="KW-0812">Transmembrane</keyword>
<dbReference type="PRINTS" id="PR01434">
    <property type="entry name" value="NADHDHGNASE5"/>
</dbReference>
<dbReference type="GO" id="GO:0006811">
    <property type="term" value="P:monoatomic ion transport"/>
    <property type="evidence" value="ECO:0007669"/>
    <property type="project" value="UniProtKB-KW"/>
</dbReference>
<keyword evidence="6 10" id="KW-1133">Transmembrane helix</keyword>
<feature type="domain" description="NADH:quinone oxidoreductase/Mrp antiporter transmembrane" evidence="11">
    <location>
        <begin position="126"/>
        <end position="419"/>
    </location>
</feature>
<dbReference type="Pfam" id="PF00361">
    <property type="entry name" value="Proton_antipo_M"/>
    <property type="match status" value="1"/>
</dbReference>
<keyword evidence="17" id="KW-1185">Reference proteome</keyword>
<evidence type="ECO:0000256" key="2">
    <source>
        <dbReference type="ARBA" id="ARBA00022448"/>
    </source>
</evidence>
<feature type="transmembrane region" description="Helical" evidence="10">
    <location>
        <begin position="403"/>
        <end position="424"/>
    </location>
</feature>
<dbReference type="Pfam" id="PF13244">
    <property type="entry name" value="MbhD"/>
    <property type="match status" value="1"/>
</dbReference>
<evidence type="ECO:0000256" key="8">
    <source>
        <dbReference type="ARBA" id="ARBA00023136"/>
    </source>
</evidence>
<feature type="transmembrane region" description="Helical" evidence="10">
    <location>
        <begin position="364"/>
        <end position="383"/>
    </location>
</feature>
<dbReference type="Pfam" id="PF00662">
    <property type="entry name" value="Proton_antipo_N"/>
    <property type="match status" value="1"/>
</dbReference>
<keyword evidence="3" id="KW-0050">Antiport</keyword>
<feature type="transmembrane region" description="Helical" evidence="10">
    <location>
        <begin position="199"/>
        <end position="216"/>
    </location>
</feature>